<dbReference type="Pfam" id="PF14240">
    <property type="entry name" value="YHYH"/>
    <property type="match status" value="2"/>
</dbReference>
<protein>
    <recommendedName>
        <fullName evidence="1">YHYH domain-containing protein</fullName>
    </recommendedName>
</protein>
<gene>
    <name evidence="2" type="ORF">METZ01_LOCUS39362</name>
</gene>
<dbReference type="EMBL" id="UINC01001685">
    <property type="protein sequence ID" value="SUZ86508.1"/>
    <property type="molecule type" value="Genomic_DNA"/>
</dbReference>
<dbReference type="AlphaFoldDB" id="A0A381R6K0"/>
<accession>A0A381R6K0</accession>
<proteinExistence type="predicted"/>
<dbReference type="PROSITE" id="PS51257">
    <property type="entry name" value="PROKAR_LIPOPROTEIN"/>
    <property type="match status" value="1"/>
</dbReference>
<name>A0A381R6K0_9ZZZZ</name>
<reference evidence="2" key="1">
    <citation type="submission" date="2018-05" db="EMBL/GenBank/DDBJ databases">
        <authorList>
            <person name="Lanie J.A."/>
            <person name="Ng W.-L."/>
            <person name="Kazmierczak K.M."/>
            <person name="Andrzejewski T.M."/>
            <person name="Davidsen T.M."/>
            <person name="Wayne K.J."/>
            <person name="Tettelin H."/>
            <person name="Glass J.I."/>
            <person name="Rusch D."/>
            <person name="Podicherti R."/>
            <person name="Tsui H.-C.T."/>
            <person name="Winkler M.E."/>
        </authorList>
    </citation>
    <scope>NUCLEOTIDE SEQUENCE</scope>
</reference>
<feature type="domain" description="YHYH" evidence="1">
    <location>
        <begin position="109"/>
        <end position="202"/>
    </location>
</feature>
<dbReference type="PANTHER" id="PTHR30289:SF8">
    <property type="entry name" value="YHYH DOMAIN-CONTAINING PROTEIN"/>
    <property type="match status" value="1"/>
</dbReference>
<evidence type="ECO:0000313" key="2">
    <source>
        <dbReference type="EMBL" id="SUZ86508.1"/>
    </source>
</evidence>
<evidence type="ECO:0000259" key="1">
    <source>
        <dbReference type="Pfam" id="PF14240"/>
    </source>
</evidence>
<organism evidence="2">
    <name type="scientific">marine metagenome</name>
    <dbReference type="NCBI Taxonomy" id="408172"/>
    <lineage>
        <taxon>unclassified sequences</taxon>
        <taxon>metagenomes</taxon>
        <taxon>ecological metagenomes</taxon>
    </lineage>
</organism>
<dbReference type="InterPro" id="IPR025924">
    <property type="entry name" value="YHYH_dom"/>
</dbReference>
<sequence length="256" mass="29019">MNYKNGNNILFFTIPIILLLFLTACNNEEEDGLCCSEYELSDLSEAYILFSDNVTVYTDGQYVVYETNNLPDHKSPYWLTNNPLYEPYNGNNSNFKINPNRIMQQNIVIKIPAMPYEATNKEPTPLGAIGISRNGVVFYNQYAGPNNTPLTNEINSFDQYFGHPQPQGAYHYHIEPTWLTAQYGRNAFLGFLADGFPVYGPEENGTTINNSDLDDYHGHSHATTEYPEGIYHYHITDQDPYINGDGFYGVKGSITN</sequence>
<dbReference type="PANTHER" id="PTHR30289">
    <property type="entry name" value="UNCHARACTERIZED PROTEIN YBCL-RELATED"/>
    <property type="match status" value="1"/>
</dbReference>
<feature type="domain" description="YHYH" evidence="1">
    <location>
        <begin position="209"/>
        <end position="242"/>
    </location>
</feature>